<dbReference type="EMBL" id="GGFL01013522">
    <property type="protein sequence ID" value="MBW77700.1"/>
    <property type="molecule type" value="Transcribed_RNA"/>
</dbReference>
<accession>A0A2M4DJG5</accession>
<name>A0A2M4DJG5_ANODA</name>
<evidence type="ECO:0000313" key="1">
    <source>
        <dbReference type="EMBL" id="MBW77700.1"/>
    </source>
</evidence>
<dbReference type="AlphaFoldDB" id="A0A2M4DJG5"/>
<proteinExistence type="predicted"/>
<organism evidence="1">
    <name type="scientific">Anopheles darlingi</name>
    <name type="common">Mosquito</name>
    <dbReference type="NCBI Taxonomy" id="43151"/>
    <lineage>
        <taxon>Eukaryota</taxon>
        <taxon>Metazoa</taxon>
        <taxon>Ecdysozoa</taxon>
        <taxon>Arthropoda</taxon>
        <taxon>Hexapoda</taxon>
        <taxon>Insecta</taxon>
        <taxon>Pterygota</taxon>
        <taxon>Neoptera</taxon>
        <taxon>Endopterygota</taxon>
        <taxon>Diptera</taxon>
        <taxon>Nematocera</taxon>
        <taxon>Culicoidea</taxon>
        <taxon>Culicidae</taxon>
        <taxon>Anophelinae</taxon>
        <taxon>Anopheles</taxon>
    </lineage>
</organism>
<protein>
    <submittedName>
        <fullName evidence="1">Putative secreted protein</fullName>
    </submittedName>
</protein>
<reference evidence="1" key="1">
    <citation type="submission" date="2018-01" db="EMBL/GenBank/DDBJ databases">
        <title>An insight into the sialome of Amazonian anophelines.</title>
        <authorList>
            <person name="Ribeiro J.M."/>
            <person name="Scarpassa V."/>
            <person name="Calvo E."/>
        </authorList>
    </citation>
    <scope>NUCLEOTIDE SEQUENCE</scope>
</reference>
<sequence length="82" mass="9045">MLASCITFVGIITMPSGCISSAVRENTQFPFEILLQQALCLQSLATGNNRNRDAPYRRLRGRSLPFNGIVVSTRGKSEGERE</sequence>